<protein>
    <submittedName>
        <fullName evidence="7">NADH:flavin oxidoreductase</fullName>
    </submittedName>
</protein>
<organism evidence="7 8">
    <name type="scientific">Faecalispora sporosphaeroides</name>
    <dbReference type="NCBI Taxonomy" id="1549"/>
    <lineage>
        <taxon>Bacteria</taxon>
        <taxon>Bacillati</taxon>
        <taxon>Bacillota</taxon>
        <taxon>Clostridia</taxon>
        <taxon>Eubacteriales</taxon>
        <taxon>Oscillospiraceae</taxon>
        <taxon>Faecalispora</taxon>
    </lineage>
</organism>
<evidence type="ECO:0000256" key="2">
    <source>
        <dbReference type="ARBA" id="ARBA00022630"/>
    </source>
</evidence>
<accession>A0A928KUG5</accession>
<comment type="caution">
    <text evidence="7">The sequence shown here is derived from an EMBL/GenBank/DDBJ whole genome shotgun (WGS) entry which is preliminary data.</text>
</comment>
<dbReference type="GO" id="GO:0003959">
    <property type="term" value="F:NADPH dehydrogenase activity"/>
    <property type="evidence" value="ECO:0007669"/>
    <property type="project" value="InterPro"/>
</dbReference>
<dbReference type="InterPro" id="IPR013785">
    <property type="entry name" value="Aldolase_TIM"/>
</dbReference>
<dbReference type="Pfam" id="PF00724">
    <property type="entry name" value="Oxidored_FMN"/>
    <property type="match status" value="1"/>
</dbReference>
<dbReference type="GO" id="GO:0010181">
    <property type="term" value="F:FMN binding"/>
    <property type="evidence" value="ECO:0007669"/>
    <property type="project" value="InterPro"/>
</dbReference>
<sequence length="340" mass="37631">MFDIFSPIQVKNVYFTNRIVMAPMVRFGLPSENGVMGEKLLQDYLVRADKGIGLMISQTLGVSTERETAGGAGAYSDQHIGYLSKIAKACHTNGTRFFAQLGLPGFGFYDDRSDDVNKLTKQDLIKIRDWFIRGAEICLKAGLDGIELHGAHTFFLNMMASSYSNKREDAYGGDLTGRLTLAREITEAIKSFSGDDFILSYRMGWGGDLDIDVQTAQALEHMGIDMLHVSTGIPKDRKLQLPAGFEYNDVVYTGCHVNKHVSIPVIAVNGIQTLSRGNELIENGGCDFVAYGKPFFADSDFIKHSAKNSDYKPCFECRECKWFTDGEKCPAQIIAKAHAN</sequence>
<comment type="cofactor">
    <cofactor evidence="1">
        <name>FMN</name>
        <dbReference type="ChEBI" id="CHEBI:58210"/>
    </cofactor>
</comment>
<keyword evidence="2" id="KW-0285">Flavoprotein</keyword>
<dbReference type="GO" id="GO:0050661">
    <property type="term" value="F:NADP binding"/>
    <property type="evidence" value="ECO:0007669"/>
    <property type="project" value="InterPro"/>
</dbReference>
<evidence type="ECO:0000256" key="4">
    <source>
        <dbReference type="ARBA" id="ARBA00022857"/>
    </source>
</evidence>
<dbReference type="CDD" id="cd02803">
    <property type="entry name" value="OYE_like_FMN_family"/>
    <property type="match status" value="1"/>
</dbReference>
<name>A0A928KUG5_9FIRM</name>
<keyword evidence="5" id="KW-0560">Oxidoreductase</keyword>
<evidence type="ECO:0000256" key="1">
    <source>
        <dbReference type="ARBA" id="ARBA00001917"/>
    </source>
</evidence>
<dbReference type="Gene3D" id="3.20.20.70">
    <property type="entry name" value="Aldolase class I"/>
    <property type="match status" value="1"/>
</dbReference>
<reference evidence="7" key="1">
    <citation type="submission" date="2019-04" db="EMBL/GenBank/DDBJ databases">
        <title>Evolution of Biomass-Degrading Anaerobic Consortia Revealed by Metagenomics.</title>
        <authorList>
            <person name="Peng X."/>
        </authorList>
    </citation>
    <scope>NUCLEOTIDE SEQUENCE</scope>
    <source>
        <strain evidence="7">SIG551</strain>
    </source>
</reference>
<dbReference type="SUPFAM" id="SSF51395">
    <property type="entry name" value="FMN-linked oxidoreductases"/>
    <property type="match status" value="1"/>
</dbReference>
<dbReference type="InterPro" id="IPR044152">
    <property type="entry name" value="YqjM-like"/>
</dbReference>
<dbReference type="EMBL" id="SVNY01000002">
    <property type="protein sequence ID" value="MBE6833156.1"/>
    <property type="molecule type" value="Genomic_DNA"/>
</dbReference>
<evidence type="ECO:0000256" key="5">
    <source>
        <dbReference type="ARBA" id="ARBA00023002"/>
    </source>
</evidence>
<dbReference type="InterPro" id="IPR001155">
    <property type="entry name" value="OxRdtase_FMN_N"/>
</dbReference>
<dbReference type="AlphaFoldDB" id="A0A928KUG5"/>
<keyword evidence="3" id="KW-0288">FMN</keyword>
<evidence type="ECO:0000259" key="6">
    <source>
        <dbReference type="Pfam" id="PF00724"/>
    </source>
</evidence>
<dbReference type="PANTHER" id="PTHR43303">
    <property type="entry name" value="NADPH DEHYDROGENASE C23G7.10C-RELATED"/>
    <property type="match status" value="1"/>
</dbReference>
<gene>
    <name evidence="7" type="ORF">E7512_06170</name>
</gene>
<evidence type="ECO:0000313" key="8">
    <source>
        <dbReference type="Proteomes" id="UP000754750"/>
    </source>
</evidence>
<dbReference type="RefSeq" id="WP_020072001.1">
    <property type="nucleotide sequence ID" value="NZ_SVNY01000002.1"/>
</dbReference>
<dbReference type="PANTHER" id="PTHR43303:SF4">
    <property type="entry name" value="NADPH DEHYDROGENASE C23G7.10C-RELATED"/>
    <property type="match status" value="1"/>
</dbReference>
<proteinExistence type="predicted"/>
<keyword evidence="4" id="KW-0521">NADP</keyword>
<dbReference type="Proteomes" id="UP000754750">
    <property type="component" value="Unassembled WGS sequence"/>
</dbReference>
<feature type="domain" description="NADH:flavin oxidoreductase/NADH oxidase N-terminal" evidence="6">
    <location>
        <begin position="3"/>
        <end position="307"/>
    </location>
</feature>
<evidence type="ECO:0000256" key="3">
    <source>
        <dbReference type="ARBA" id="ARBA00022643"/>
    </source>
</evidence>
<evidence type="ECO:0000313" key="7">
    <source>
        <dbReference type="EMBL" id="MBE6833156.1"/>
    </source>
</evidence>